<sequence>MSYVAVVPKLLASAADLEGIGSALSSANVTAVAPTTEMLAAGADEVSAAVAAVFSGHALNHQMLSTQMATATPRVATSSLITPPLAFGCRLDQAAAGG</sequence>
<evidence type="ECO:0000259" key="1">
    <source>
        <dbReference type="Pfam" id="PF00934"/>
    </source>
</evidence>
<feature type="domain" description="PE" evidence="1">
    <location>
        <begin position="4"/>
        <end position="74"/>
    </location>
</feature>
<dbReference type="Proteomes" id="UP000682202">
    <property type="component" value="Chromosome"/>
</dbReference>
<dbReference type="KEGG" id="mspg:F6B93_18100"/>
<name>A0A975PYC7_9MYCO</name>
<dbReference type="InterPro" id="IPR038332">
    <property type="entry name" value="PPE_sf"/>
</dbReference>
<keyword evidence="3" id="KW-1185">Reference proteome</keyword>
<organism evidence="2 3">
    <name type="scientific">Mycobacterium spongiae</name>
    <dbReference type="NCBI Taxonomy" id="886343"/>
    <lineage>
        <taxon>Bacteria</taxon>
        <taxon>Bacillati</taxon>
        <taxon>Actinomycetota</taxon>
        <taxon>Actinomycetes</taxon>
        <taxon>Mycobacteriales</taxon>
        <taxon>Mycobacteriaceae</taxon>
        <taxon>Mycobacterium</taxon>
    </lineage>
</organism>
<dbReference type="SUPFAM" id="SSF140459">
    <property type="entry name" value="PE/PPE dimer-like"/>
    <property type="match status" value="1"/>
</dbReference>
<dbReference type="AlphaFoldDB" id="A0A975PYC7"/>
<dbReference type="Gene3D" id="1.10.287.850">
    <property type="entry name" value="HP0062-like domain"/>
    <property type="match status" value="1"/>
</dbReference>
<reference evidence="2" key="1">
    <citation type="submission" date="2019-12" db="EMBL/GenBank/DDBJ databases">
        <title>Mycobacterium spongiae sp. nov.</title>
        <authorList>
            <person name="Stinear T."/>
        </authorList>
    </citation>
    <scope>NUCLEOTIDE SEQUENCE</scope>
    <source>
        <strain evidence="2">FSD4b-SM</strain>
    </source>
</reference>
<accession>A0A975PYC7</accession>
<proteinExistence type="predicted"/>
<gene>
    <name evidence="2" type="ORF">F6B93_18100</name>
</gene>
<evidence type="ECO:0000313" key="3">
    <source>
        <dbReference type="Proteomes" id="UP000682202"/>
    </source>
</evidence>
<protein>
    <submittedName>
        <fullName evidence="2">PE domain-containing protein</fullName>
    </submittedName>
</protein>
<dbReference type="InterPro" id="IPR000084">
    <property type="entry name" value="PE-PGRS_N"/>
</dbReference>
<dbReference type="EMBL" id="CP046600">
    <property type="protein sequence ID" value="QUR68729.1"/>
    <property type="molecule type" value="Genomic_DNA"/>
</dbReference>
<dbReference type="Pfam" id="PF00934">
    <property type="entry name" value="PE"/>
    <property type="match status" value="1"/>
</dbReference>
<evidence type="ECO:0000313" key="2">
    <source>
        <dbReference type="EMBL" id="QUR68729.1"/>
    </source>
</evidence>